<dbReference type="Proteomes" id="UP000501570">
    <property type="component" value="Chromosome"/>
</dbReference>
<name>A0ABX6KMJ3_CHRGL</name>
<evidence type="ECO:0000313" key="2">
    <source>
        <dbReference type="Proteomes" id="UP000501570"/>
    </source>
</evidence>
<reference evidence="1 2" key="1">
    <citation type="submission" date="2019-09" db="EMBL/GenBank/DDBJ databases">
        <title>FDA dAtabase for Regulatory Grade micrObial Sequences (FDA-ARGOS): Supporting development and validation of Infectious Disease Dx tests.</title>
        <authorList>
            <person name="Sciortino C."/>
            <person name="Tallon L."/>
            <person name="Sadzewicz L."/>
            <person name="Vavikolanu K."/>
            <person name="Mehta A."/>
            <person name="Aluvathingal J."/>
            <person name="Nadendla S."/>
            <person name="Nandy P."/>
            <person name="Geyer C."/>
            <person name="Yan Y."/>
            <person name="Sichtig H."/>
        </authorList>
    </citation>
    <scope>NUCLEOTIDE SEQUENCE [LARGE SCALE GENOMIC DNA]</scope>
    <source>
        <strain evidence="1 2">FDAARGOS_636</strain>
    </source>
</reference>
<accession>A0ABX6KMJ3</accession>
<dbReference type="PROSITE" id="PS51257">
    <property type="entry name" value="PROKAR_LIPOPROTEIN"/>
    <property type="match status" value="1"/>
</dbReference>
<keyword evidence="2" id="KW-1185">Reference proteome</keyword>
<evidence type="ECO:0008006" key="3">
    <source>
        <dbReference type="Google" id="ProtNLM"/>
    </source>
</evidence>
<organism evidence="1 2">
    <name type="scientific">Chryseobacterium gallinarum</name>
    <dbReference type="NCBI Taxonomy" id="1324352"/>
    <lineage>
        <taxon>Bacteria</taxon>
        <taxon>Pseudomonadati</taxon>
        <taxon>Bacteroidota</taxon>
        <taxon>Flavobacteriia</taxon>
        <taxon>Flavobacteriales</taxon>
        <taxon>Weeksellaceae</taxon>
        <taxon>Chryseobacterium group</taxon>
        <taxon>Chryseobacterium</taxon>
    </lineage>
</organism>
<evidence type="ECO:0000313" key="1">
    <source>
        <dbReference type="EMBL" id="QIY89857.1"/>
    </source>
</evidence>
<dbReference type="EMBL" id="CP050995">
    <property type="protein sequence ID" value="QIY89857.1"/>
    <property type="molecule type" value="Genomic_DNA"/>
</dbReference>
<sequence>MKKYIIIMGLFSLFGCNEKKYSGSSGFIEIEKQAKISSEQAFEIYKSSFDKNFKVEKSPYDIDSFYQVMYIYNEFYYIGFANKNDKRNKEKAPLYFLAKVNLKTGEISVEK</sequence>
<dbReference type="RefSeq" id="WP_168237706.1">
    <property type="nucleotide sequence ID" value="NZ_CP050995.1"/>
</dbReference>
<proteinExistence type="predicted"/>
<protein>
    <recommendedName>
        <fullName evidence="3">Lipoprotein</fullName>
    </recommendedName>
</protein>
<gene>
    <name evidence="1" type="ORF">FOB44_03930</name>
</gene>